<dbReference type="InterPro" id="IPR036188">
    <property type="entry name" value="FAD/NAD-bd_sf"/>
</dbReference>
<evidence type="ECO:0000256" key="2">
    <source>
        <dbReference type="ARBA" id="ARBA00023004"/>
    </source>
</evidence>
<dbReference type="PATRIC" id="fig|1122219.3.peg.1425"/>
<dbReference type="InterPro" id="IPR017701">
    <property type="entry name" value="Se_rdtase_YgfK"/>
</dbReference>
<dbReference type="RefSeq" id="WP_048514434.1">
    <property type="nucleotide sequence ID" value="NZ_FUXD01000027.1"/>
</dbReference>
<dbReference type="SUPFAM" id="SSF51905">
    <property type="entry name" value="FAD/NAD(P)-binding domain"/>
    <property type="match status" value="1"/>
</dbReference>
<evidence type="ECO:0000313" key="5">
    <source>
        <dbReference type="EMBL" id="KMO86344.1"/>
    </source>
</evidence>
<gene>
    <name evidence="5" type="ORF">AB840_08620</name>
</gene>
<dbReference type="InParanoid" id="A0A0J6WUW6"/>
<dbReference type="Pfam" id="PF14691">
    <property type="entry name" value="Fer4_20"/>
    <property type="match status" value="1"/>
</dbReference>
<feature type="domain" description="4Fe-4S ferredoxin-type" evidence="4">
    <location>
        <begin position="774"/>
        <end position="803"/>
    </location>
</feature>
<dbReference type="InterPro" id="IPR017896">
    <property type="entry name" value="4Fe4S_Fe-S-bd"/>
</dbReference>
<dbReference type="Gene3D" id="1.10.1060.10">
    <property type="entry name" value="Alpha-helical ferredoxin"/>
    <property type="match status" value="1"/>
</dbReference>
<dbReference type="STRING" id="39029.BSR42_07680"/>
<evidence type="ECO:0000259" key="4">
    <source>
        <dbReference type="PROSITE" id="PS51379"/>
    </source>
</evidence>
<sequence length="871" mass="96699">MSDIMTSIPFGNLMDWVMKEHQQGAVFGVRRPFIADMDRSYEIFGRKLETPFGPAAGPHTQLAQNIAAAYAAGGRFFELKTVQKLDGKQITVAKPCITAEDECYNVEWSTELTVPQAFEEYVKAWFLLYFMAKEYGYGAVDGFQFNMSVGYDLEGIKTPKIDRFIEQMKNASDTPVFIACKRWLKKHLSRFRNLTECDVDAIPAQICNSVTVSTMHGCPPEEIERIAMYLLAEKKLHTFVKCNPTLLGYDFVRKLMNETGYTHLVFSDAHFKDDLQYTDAVPMLRRLRQAGIDAGLSFGVKLTNTFPVDIKAGELPGEEMYMSGKPLFFLSMHVARKLSEDFHGTLRISYSGGADAFTIHDIVDMGIWPVTVATTLLKPGGYERLSQMGRIFADQPAESFTGVNAEKAVLLIEKIKHKAYYKKLPKARKNRKNTKALPLTDCFMAPCEEGCPIHQDITAYMQLVEQGHYAAALRVILKKNPLPFITGTICYHMCMNQCTRRFYETPVNIRKNKLLAAQKGYKEVMDAPPQAAAATGKTAVVVGGGPAGLSAAYFLSLGGVKTTVMEKAAQMGGIVRSYLCDVKKQITADVIDKDVRLIEAAGVHLVNNVAITDLEVLQTDYDYIVLAVGAADAGLAKRLGSDAEPVVKAGQFYRQAGLAVDEKNRVQLDEQTAATSRSRIYAVGDGTRGISSVVECIRDSRKVADAILGSAAADTFIMADRRAVYSRRGILTEETAAACDRRCLNCDSYCENCVEVCPNRANIVLTVPGLAAHQILHIDYMCNECGNCRTFCPWAGAPYLDKFTLFANEQDMADSRNQGFVVVDAAKGDCKVRLQGEYLEYIIGTGDDRIPEKLRHLMGLVVREYDYLLIR</sequence>
<dbReference type="PROSITE" id="PS51379">
    <property type="entry name" value="4FE4S_FER_2"/>
    <property type="match status" value="1"/>
</dbReference>
<dbReference type="NCBIfam" id="TIGR03315">
    <property type="entry name" value="Se_ygfK"/>
    <property type="match status" value="1"/>
</dbReference>
<dbReference type="AlphaFoldDB" id="A0A0J6WUW6"/>
<dbReference type="SUPFAM" id="SSF54862">
    <property type="entry name" value="4Fe-4S ferredoxins"/>
    <property type="match status" value="1"/>
</dbReference>
<dbReference type="OrthoDB" id="9803192at2"/>
<dbReference type="Pfam" id="PF07992">
    <property type="entry name" value="Pyr_redox_2"/>
    <property type="match status" value="1"/>
</dbReference>
<dbReference type="PROSITE" id="PS00198">
    <property type="entry name" value="4FE4S_FER_1"/>
    <property type="match status" value="1"/>
</dbReference>
<evidence type="ECO:0000313" key="6">
    <source>
        <dbReference type="Proteomes" id="UP000036503"/>
    </source>
</evidence>
<protein>
    <submittedName>
        <fullName evidence="5">GltD</fullName>
    </submittedName>
</protein>
<proteinExistence type="predicted"/>
<dbReference type="InterPro" id="IPR028261">
    <property type="entry name" value="DPD_II"/>
</dbReference>
<accession>A0A0J6WUW6</accession>
<dbReference type="GO" id="GO:0051536">
    <property type="term" value="F:iron-sulfur cluster binding"/>
    <property type="evidence" value="ECO:0007669"/>
    <property type="project" value="UniProtKB-KW"/>
</dbReference>
<comment type="caution">
    <text evidence="5">The sequence shown here is derived from an EMBL/GenBank/DDBJ whole genome shotgun (WGS) entry which is preliminary data.</text>
</comment>
<dbReference type="Proteomes" id="UP000036503">
    <property type="component" value="Unassembled WGS sequence"/>
</dbReference>
<keyword evidence="3" id="KW-0411">Iron-sulfur</keyword>
<organism evidence="5 6">
    <name type="scientific">Megasphaera cerevisiae DSM 20462</name>
    <dbReference type="NCBI Taxonomy" id="1122219"/>
    <lineage>
        <taxon>Bacteria</taxon>
        <taxon>Bacillati</taxon>
        <taxon>Bacillota</taxon>
        <taxon>Negativicutes</taxon>
        <taxon>Veillonellales</taxon>
        <taxon>Veillonellaceae</taxon>
        <taxon>Megasphaera</taxon>
    </lineage>
</organism>
<dbReference type="Gene3D" id="3.50.50.60">
    <property type="entry name" value="FAD/NAD(P)-binding domain"/>
    <property type="match status" value="1"/>
</dbReference>
<dbReference type="InterPro" id="IPR009051">
    <property type="entry name" value="Helical_ferredxn"/>
</dbReference>
<dbReference type="SUPFAM" id="SSF51395">
    <property type="entry name" value="FMN-linked oxidoreductases"/>
    <property type="match status" value="1"/>
</dbReference>
<evidence type="ECO:0000256" key="1">
    <source>
        <dbReference type="ARBA" id="ARBA00022723"/>
    </source>
</evidence>
<dbReference type="InterPro" id="IPR023753">
    <property type="entry name" value="FAD/NAD-binding_dom"/>
</dbReference>
<dbReference type="EMBL" id="LEKT01000025">
    <property type="protein sequence ID" value="KMO86344.1"/>
    <property type="molecule type" value="Genomic_DNA"/>
</dbReference>
<reference evidence="5 6" key="1">
    <citation type="submission" date="2015-06" db="EMBL/GenBank/DDBJ databases">
        <title>Draft genome sequence of beer spoilage bacterium Megasphaera cerevisiae type strain 20462.</title>
        <authorList>
            <person name="Kutumbaka K."/>
            <person name="Pasmowitz J."/>
            <person name="Mategko J."/>
            <person name="Reyes D."/>
            <person name="Friedrich A."/>
            <person name="Han S."/>
            <person name="Martens-Habbena W."/>
            <person name="Neal-McKinney J."/>
            <person name="Janagama H.K."/>
            <person name="Nadala C."/>
            <person name="Samadpour M."/>
        </authorList>
    </citation>
    <scope>NUCLEOTIDE SEQUENCE [LARGE SCALE GENOMIC DNA]</scope>
    <source>
        <strain evidence="5 6">DSM 20462</strain>
    </source>
</reference>
<name>A0A0J6WUW6_9FIRM</name>
<keyword evidence="2" id="KW-0408">Iron</keyword>
<dbReference type="PANTHER" id="PTHR43100:SF2">
    <property type="entry name" value="BNAA03G19380D PROTEIN"/>
    <property type="match status" value="1"/>
</dbReference>
<dbReference type="GO" id="GO:0046872">
    <property type="term" value="F:metal ion binding"/>
    <property type="evidence" value="ECO:0007669"/>
    <property type="project" value="UniProtKB-KW"/>
</dbReference>
<dbReference type="SUPFAM" id="SSF46548">
    <property type="entry name" value="alpha-helical ferredoxin"/>
    <property type="match status" value="1"/>
</dbReference>
<keyword evidence="1" id="KW-0479">Metal-binding</keyword>
<dbReference type="InterPro" id="IPR017900">
    <property type="entry name" value="4Fe4S_Fe_S_CS"/>
</dbReference>
<keyword evidence="6" id="KW-1185">Reference proteome</keyword>
<dbReference type="InterPro" id="IPR051394">
    <property type="entry name" value="Glutamate_Synthase"/>
</dbReference>
<evidence type="ECO:0000256" key="3">
    <source>
        <dbReference type="ARBA" id="ARBA00023014"/>
    </source>
</evidence>
<dbReference type="PANTHER" id="PTHR43100">
    <property type="entry name" value="GLUTAMATE SYNTHASE [NADPH] SMALL CHAIN"/>
    <property type="match status" value="1"/>
</dbReference>
<dbReference type="GO" id="GO:0016491">
    <property type="term" value="F:oxidoreductase activity"/>
    <property type="evidence" value="ECO:0007669"/>
    <property type="project" value="InterPro"/>
</dbReference>
<dbReference type="PRINTS" id="PR00419">
    <property type="entry name" value="ADXRDTASE"/>
</dbReference>